<evidence type="ECO:0000313" key="2">
    <source>
        <dbReference type="EMBL" id="GAA4075250.1"/>
    </source>
</evidence>
<proteinExistence type="predicted"/>
<dbReference type="Gene3D" id="1.10.287.1060">
    <property type="entry name" value="ESAT-6-like"/>
    <property type="match status" value="1"/>
</dbReference>
<reference evidence="3" key="1">
    <citation type="journal article" date="2019" name="Int. J. Syst. Evol. Microbiol.">
        <title>The Global Catalogue of Microorganisms (GCM) 10K type strain sequencing project: providing services to taxonomists for standard genome sequencing and annotation.</title>
        <authorList>
            <consortium name="The Broad Institute Genomics Platform"/>
            <consortium name="The Broad Institute Genome Sequencing Center for Infectious Disease"/>
            <person name="Wu L."/>
            <person name="Ma J."/>
        </authorList>
    </citation>
    <scope>NUCLEOTIDE SEQUENCE [LARGE SCALE GENOMIC DNA]</scope>
    <source>
        <strain evidence="3">JCM 16925</strain>
    </source>
</reference>
<dbReference type="EMBL" id="BAAAZY010000019">
    <property type="protein sequence ID" value="GAA4075250.1"/>
    <property type="molecule type" value="Genomic_DNA"/>
</dbReference>
<name>A0ABP7VXU5_9ACTN</name>
<evidence type="ECO:0000313" key="3">
    <source>
        <dbReference type="Proteomes" id="UP001499984"/>
    </source>
</evidence>
<comment type="caution">
    <text evidence="2">The sequence shown here is derived from an EMBL/GenBank/DDBJ whole genome shotgun (WGS) entry which is preliminary data.</text>
</comment>
<keyword evidence="3" id="KW-1185">Reference proteome</keyword>
<protein>
    <recommendedName>
        <fullName evidence="4">WXG100 family type VII secretion target</fullName>
    </recommendedName>
</protein>
<sequence>MSSGTDVENPESLRKAGNGAAEIAGETKTAGNHPVDETRAAARDFSADWSGGAGAALNRLAAVWSLQVEGLVGRCRDLSTQFGATRNNFVEVEAVNTQTMKSVQPSPFG</sequence>
<dbReference type="Proteomes" id="UP001499984">
    <property type="component" value="Unassembled WGS sequence"/>
</dbReference>
<gene>
    <name evidence="2" type="ORF">GCM10022233_61920</name>
</gene>
<evidence type="ECO:0000256" key="1">
    <source>
        <dbReference type="SAM" id="MobiDB-lite"/>
    </source>
</evidence>
<accession>A0ABP7VXU5</accession>
<feature type="region of interest" description="Disordered" evidence="1">
    <location>
        <begin position="1"/>
        <end position="35"/>
    </location>
</feature>
<dbReference type="RefSeq" id="WP_345017629.1">
    <property type="nucleotide sequence ID" value="NZ_BAAAZY010000019.1"/>
</dbReference>
<evidence type="ECO:0008006" key="4">
    <source>
        <dbReference type="Google" id="ProtNLM"/>
    </source>
</evidence>
<organism evidence="2 3">
    <name type="scientific">Streptomyces shaanxiensis</name>
    <dbReference type="NCBI Taxonomy" id="653357"/>
    <lineage>
        <taxon>Bacteria</taxon>
        <taxon>Bacillati</taxon>
        <taxon>Actinomycetota</taxon>
        <taxon>Actinomycetes</taxon>
        <taxon>Kitasatosporales</taxon>
        <taxon>Streptomycetaceae</taxon>
        <taxon>Streptomyces</taxon>
    </lineage>
</organism>